<evidence type="ECO:0000259" key="5">
    <source>
        <dbReference type="Pfam" id="PF07687"/>
    </source>
</evidence>
<organism evidence="6 7">
    <name type="scientific">Chelonobacter oris</name>
    <dbReference type="NCBI Taxonomy" id="505317"/>
    <lineage>
        <taxon>Bacteria</taxon>
        <taxon>Pseudomonadati</taxon>
        <taxon>Pseudomonadota</taxon>
        <taxon>Gammaproteobacteria</taxon>
        <taxon>Pasteurellales</taxon>
        <taxon>Pasteurellaceae</taxon>
        <taxon>Chelonobacter</taxon>
    </lineage>
</organism>
<proteinExistence type="predicted"/>
<evidence type="ECO:0000256" key="4">
    <source>
        <dbReference type="PIRSR" id="PIRSR037238-1"/>
    </source>
</evidence>
<gene>
    <name evidence="6" type="ORF">OA57_00770</name>
</gene>
<name>A0A0A3AW79_9PAST</name>
<dbReference type="Gene3D" id="3.40.630.10">
    <property type="entry name" value="Zn peptidases"/>
    <property type="match status" value="1"/>
</dbReference>
<dbReference type="InterPro" id="IPR036264">
    <property type="entry name" value="Bact_exopeptidase_dim_dom"/>
</dbReference>
<feature type="domain" description="Peptidase M20 dimerisation" evidence="5">
    <location>
        <begin position="175"/>
        <end position="269"/>
    </location>
</feature>
<dbReference type="Pfam" id="PF07687">
    <property type="entry name" value="M20_dimer"/>
    <property type="match status" value="1"/>
</dbReference>
<dbReference type="Pfam" id="PF01546">
    <property type="entry name" value="Peptidase_M20"/>
    <property type="match status" value="1"/>
</dbReference>
<dbReference type="GO" id="GO:0016787">
    <property type="term" value="F:hydrolase activity"/>
    <property type="evidence" value="ECO:0007669"/>
    <property type="project" value="UniProtKB-KW"/>
</dbReference>
<evidence type="ECO:0000313" key="7">
    <source>
        <dbReference type="Proteomes" id="UP000030380"/>
    </source>
</evidence>
<feature type="active site" description="Proton acceptor" evidence="4">
    <location>
        <position position="140"/>
    </location>
</feature>
<dbReference type="InterPro" id="IPR002933">
    <property type="entry name" value="Peptidase_M20"/>
</dbReference>
<dbReference type="GO" id="GO:0046872">
    <property type="term" value="F:metal ion binding"/>
    <property type="evidence" value="ECO:0007669"/>
    <property type="project" value="UniProtKB-KW"/>
</dbReference>
<keyword evidence="3" id="KW-0170">Cobalt</keyword>
<evidence type="ECO:0000256" key="3">
    <source>
        <dbReference type="ARBA" id="ARBA00023285"/>
    </source>
</evidence>
<accession>A0A0A3AW79</accession>
<evidence type="ECO:0000313" key="6">
    <source>
        <dbReference type="EMBL" id="KGQ71360.1"/>
    </source>
</evidence>
<reference evidence="6 7" key="1">
    <citation type="submission" date="2014-11" db="EMBL/GenBank/DDBJ databases">
        <title>Draft genome sequence of Chelonobacter oris 1662T, associated with respiratory disease in Hermann's Tortoises.</title>
        <authorList>
            <person name="Kudirkiene E."/>
            <person name="Hansen M.J."/>
            <person name="Bojesen A.M."/>
        </authorList>
    </citation>
    <scope>NUCLEOTIDE SEQUENCE [LARGE SCALE GENOMIC DNA]</scope>
    <source>
        <strain evidence="6 7">1662</strain>
    </source>
</reference>
<dbReference type="PIRSF" id="PIRSF037238">
    <property type="entry name" value="Carboxypeptidase_G2"/>
    <property type="match status" value="1"/>
</dbReference>
<evidence type="ECO:0000256" key="2">
    <source>
        <dbReference type="ARBA" id="ARBA00022801"/>
    </source>
</evidence>
<dbReference type="InterPro" id="IPR011650">
    <property type="entry name" value="Peptidase_M20_dimer"/>
</dbReference>
<sequence>MSIVDLKTFVNDLETIVNIESYSCDPKGKADVVEFLREKFQALNWHIEVFPLDDSVGSALVCMNRKADRFDVLLSGHMDTVFKPGTTNERPFSKDQHRAYGPGVCDMKQGLIQAYHVCKKLTENNEIGDGNICVIFNPDEEISSVYSRPLLEKFAAKARYAIVLEAARANGDLVNARRGVARYVIEFFGKEAHAAVNPEAGANAVNACIYTCQTLLNQVAPEKGTTLNIGTIEGGTTPNTVPAYVKIQVDCRFILPEEAERLNSFIQALDDKITEENVRISVQGGVTRPPWAKTEDGLIFCQAVDQIKRRLEIKADWVSTGGGSDGNFFAALGIPTIDGMGLVGGKYHSPEEYLELDSIIPRTALLYETVKFCLSHHEET</sequence>
<dbReference type="AlphaFoldDB" id="A0A0A3AW79"/>
<evidence type="ECO:0000256" key="1">
    <source>
        <dbReference type="ARBA" id="ARBA00022723"/>
    </source>
</evidence>
<dbReference type="SUPFAM" id="SSF53187">
    <property type="entry name" value="Zn-dependent exopeptidases"/>
    <property type="match status" value="1"/>
</dbReference>
<dbReference type="PANTHER" id="PTHR43808:SF9">
    <property type="entry name" value="BLL0789 PROTEIN"/>
    <property type="match status" value="1"/>
</dbReference>
<dbReference type="RefSeq" id="WP_034612171.1">
    <property type="nucleotide sequence ID" value="NZ_JSUM01000002.1"/>
</dbReference>
<protein>
    <submittedName>
        <fullName evidence="6">Peptidase</fullName>
    </submittedName>
</protein>
<dbReference type="PANTHER" id="PTHR43808">
    <property type="entry name" value="ACETYLORNITHINE DEACETYLASE"/>
    <property type="match status" value="1"/>
</dbReference>
<dbReference type="Proteomes" id="UP000030380">
    <property type="component" value="Unassembled WGS sequence"/>
</dbReference>
<keyword evidence="7" id="KW-1185">Reference proteome</keyword>
<keyword evidence="1" id="KW-0479">Metal-binding</keyword>
<comment type="caution">
    <text evidence="6">The sequence shown here is derived from an EMBL/GenBank/DDBJ whole genome shotgun (WGS) entry which is preliminary data.</text>
</comment>
<dbReference type="STRING" id="505317.OA57_00770"/>
<dbReference type="EMBL" id="JSUM01000002">
    <property type="protein sequence ID" value="KGQ71360.1"/>
    <property type="molecule type" value="Genomic_DNA"/>
</dbReference>
<dbReference type="CDD" id="cd03885">
    <property type="entry name" value="M20_CPDG2"/>
    <property type="match status" value="1"/>
</dbReference>
<dbReference type="InterPro" id="IPR050072">
    <property type="entry name" value="Peptidase_M20A"/>
</dbReference>
<feature type="active site" evidence="4">
    <location>
        <position position="79"/>
    </location>
</feature>
<dbReference type="Gene3D" id="3.30.70.360">
    <property type="match status" value="1"/>
</dbReference>
<dbReference type="InterPro" id="IPR017150">
    <property type="entry name" value="Pept_M20_glutamate_carboxypep"/>
</dbReference>
<dbReference type="SUPFAM" id="SSF55031">
    <property type="entry name" value="Bacterial exopeptidase dimerisation domain"/>
    <property type="match status" value="1"/>
</dbReference>
<keyword evidence="2" id="KW-0378">Hydrolase</keyword>
<dbReference type="OrthoDB" id="9776600at2"/>